<keyword evidence="3" id="KW-1185">Reference proteome</keyword>
<organism evidence="2 3">
    <name type="scientific">Agrocybe pediades</name>
    <dbReference type="NCBI Taxonomy" id="84607"/>
    <lineage>
        <taxon>Eukaryota</taxon>
        <taxon>Fungi</taxon>
        <taxon>Dikarya</taxon>
        <taxon>Basidiomycota</taxon>
        <taxon>Agaricomycotina</taxon>
        <taxon>Agaricomycetes</taxon>
        <taxon>Agaricomycetidae</taxon>
        <taxon>Agaricales</taxon>
        <taxon>Agaricineae</taxon>
        <taxon>Strophariaceae</taxon>
        <taxon>Agrocybe</taxon>
    </lineage>
</organism>
<proteinExistence type="predicted"/>
<evidence type="ECO:0008006" key="4">
    <source>
        <dbReference type="Google" id="ProtNLM"/>
    </source>
</evidence>
<comment type="caution">
    <text evidence="2">The sequence shown here is derived from an EMBL/GenBank/DDBJ whole genome shotgun (WGS) entry which is preliminary data.</text>
</comment>
<evidence type="ECO:0000313" key="2">
    <source>
        <dbReference type="EMBL" id="KAF4619470.1"/>
    </source>
</evidence>
<evidence type="ECO:0000256" key="1">
    <source>
        <dbReference type="SAM" id="MobiDB-lite"/>
    </source>
</evidence>
<accession>A0A8H4VT81</accession>
<feature type="region of interest" description="Disordered" evidence="1">
    <location>
        <begin position="350"/>
        <end position="369"/>
    </location>
</feature>
<evidence type="ECO:0000313" key="3">
    <source>
        <dbReference type="Proteomes" id="UP000521872"/>
    </source>
</evidence>
<dbReference type="AlphaFoldDB" id="A0A8H4VT81"/>
<reference evidence="2 3" key="1">
    <citation type="submission" date="2019-12" db="EMBL/GenBank/DDBJ databases">
        <authorList>
            <person name="Floudas D."/>
            <person name="Bentzer J."/>
            <person name="Ahren D."/>
            <person name="Johansson T."/>
            <person name="Persson P."/>
            <person name="Tunlid A."/>
        </authorList>
    </citation>
    <scope>NUCLEOTIDE SEQUENCE [LARGE SCALE GENOMIC DNA]</scope>
    <source>
        <strain evidence="2 3">CBS 102.39</strain>
    </source>
</reference>
<dbReference type="EMBL" id="JAACJL010000016">
    <property type="protein sequence ID" value="KAF4619470.1"/>
    <property type="molecule type" value="Genomic_DNA"/>
</dbReference>
<name>A0A8H4VT81_9AGAR</name>
<protein>
    <recommendedName>
        <fullName evidence="4">F-box domain-containing protein</fullName>
    </recommendedName>
</protein>
<gene>
    <name evidence="2" type="ORF">D9613_004653</name>
</gene>
<sequence length="558" mass="63042">MASSMPNVVRNINDLLPQDILWTIFLLNSVDGQEEMRTRLRNTIVSTHVCREWRRIVVGGTSIWGSLVLFDYGRLDESMIQEIIMRSGDARLWVEITGMPNFDDARDLLMRVLPGLWSRIERFKASVRVYSQHELNSYFLPLLGHPAPLLREVHYTSLGWKGWSGVSPAQSPYLFSNTAPRLRSFSAQCLPIPVNASWLSGLTALETGPLSSFTMDILQTLQVLGRMPLLQSLILDHDIPNVVHDIADISSYPTVYLNNLKYMAIRGHATTSLALVDRIKRSRSGCLVNLGVYTYSSMPNSDVVLASLFNQTFSRNVEFIHGSNPLDWICLCIQGAELVLADRGCSNYDLTPPPQPTENATHAAQPPQPSSKGIYLKFIMNSQDRQTLLHSVFNTILECPSIKDITTLRLVIYESIHNLVYAEPLSKLTSVTTLEATPRSLVSFDTWRNRNDLHIPFPNCTTLRLLCESDSVMYHAPLLHDELRVRSLSPLARRISTVKLFKMQQVEDVVDSLSRVLYVSSVQVEDDKEGRNDKVITLVYADTFAEPEYDRLANLLSF</sequence>
<dbReference type="Proteomes" id="UP000521872">
    <property type="component" value="Unassembled WGS sequence"/>
</dbReference>